<dbReference type="InterPro" id="IPR027469">
    <property type="entry name" value="Cation_efflux_TMD_sf"/>
</dbReference>
<keyword evidence="2" id="KW-0813">Transport</keyword>
<dbReference type="GO" id="GO:0016020">
    <property type="term" value="C:membrane"/>
    <property type="evidence" value="ECO:0007669"/>
    <property type="project" value="UniProtKB-SubCell"/>
</dbReference>
<evidence type="ECO:0000313" key="10">
    <source>
        <dbReference type="Proteomes" id="UP000288859"/>
    </source>
</evidence>
<dbReference type="PANTHER" id="PTHR43840">
    <property type="entry name" value="MITOCHONDRIAL METAL TRANSPORTER 1-RELATED"/>
    <property type="match status" value="1"/>
</dbReference>
<dbReference type="EMBL" id="NAJM01000034">
    <property type="protein sequence ID" value="RVX68904.1"/>
    <property type="molecule type" value="Genomic_DNA"/>
</dbReference>
<feature type="transmembrane region" description="Helical" evidence="7">
    <location>
        <begin position="375"/>
        <end position="392"/>
    </location>
</feature>
<dbReference type="FunFam" id="1.20.1510.10:FF:000005">
    <property type="entry name" value="Putative Cation diffusion facilitator 1"/>
    <property type="match status" value="1"/>
</dbReference>
<dbReference type="Gene3D" id="3.30.70.1350">
    <property type="entry name" value="Cation efflux protein, cytoplasmic domain"/>
    <property type="match status" value="1"/>
</dbReference>
<proteinExistence type="predicted"/>
<dbReference type="VEuPathDB" id="FungiDB:PV10_03053"/>
<organism evidence="9 10">
    <name type="scientific">Exophiala mesophila</name>
    <name type="common">Black yeast-like fungus</name>
    <dbReference type="NCBI Taxonomy" id="212818"/>
    <lineage>
        <taxon>Eukaryota</taxon>
        <taxon>Fungi</taxon>
        <taxon>Dikarya</taxon>
        <taxon>Ascomycota</taxon>
        <taxon>Pezizomycotina</taxon>
        <taxon>Eurotiomycetes</taxon>
        <taxon>Chaetothyriomycetidae</taxon>
        <taxon>Chaetothyriales</taxon>
        <taxon>Herpotrichiellaceae</taxon>
        <taxon>Exophiala</taxon>
    </lineage>
</organism>
<dbReference type="SUPFAM" id="SSF161111">
    <property type="entry name" value="Cation efflux protein transmembrane domain-like"/>
    <property type="match status" value="1"/>
</dbReference>
<evidence type="ECO:0000256" key="2">
    <source>
        <dbReference type="ARBA" id="ARBA00022448"/>
    </source>
</evidence>
<keyword evidence="4 7" id="KW-1133">Transmembrane helix</keyword>
<dbReference type="Proteomes" id="UP000288859">
    <property type="component" value="Unassembled WGS sequence"/>
</dbReference>
<dbReference type="GO" id="GO:0008324">
    <property type="term" value="F:monoatomic cation transmembrane transporter activity"/>
    <property type="evidence" value="ECO:0007669"/>
    <property type="project" value="InterPro"/>
</dbReference>
<feature type="domain" description="Cation efflux protein transmembrane" evidence="8">
    <location>
        <begin position="308"/>
        <end position="499"/>
    </location>
</feature>
<feature type="transmembrane region" description="Helical" evidence="7">
    <location>
        <begin position="307"/>
        <end position="327"/>
    </location>
</feature>
<accession>A0A438MYU2</accession>
<protein>
    <recommendedName>
        <fullName evidence="8">Cation efflux protein transmembrane domain-containing protein</fullName>
    </recommendedName>
</protein>
<feature type="transmembrane region" description="Helical" evidence="7">
    <location>
        <begin position="443"/>
        <end position="463"/>
    </location>
</feature>
<evidence type="ECO:0000256" key="6">
    <source>
        <dbReference type="SAM" id="MobiDB-lite"/>
    </source>
</evidence>
<feature type="region of interest" description="Disordered" evidence="6">
    <location>
        <begin position="83"/>
        <end position="107"/>
    </location>
</feature>
<gene>
    <name evidence="9" type="ORF">B0A52_07559</name>
</gene>
<evidence type="ECO:0000256" key="5">
    <source>
        <dbReference type="ARBA" id="ARBA00023136"/>
    </source>
</evidence>
<evidence type="ECO:0000256" key="1">
    <source>
        <dbReference type="ARBA" id="ARBA00004141"/>
    </source>
</evidence>
<evidence type="ECO:0000259" key="8">
    <source>
        <dbReference type="Pfam" id="PF01545"/>
    </source>
</evidence>
<comment type="subcellular location">
    <subcellularLocation>
        <location evidence="1">Membrane</location>
        <topology evidence="1">Multi-pass membrane protein</topology>
    </subcellularLocation>
</comment>
<feature type="compositionally biased region" description="Polar residues" evidence="6">
    <location>
        <begin position="232"/>
        <end position="249"/>
    </location>
</feature>
<dbReference type="PANTHER" id="PTHR43840:SF4">
    <property type="entry name" value="CDF DIVALENT METAL CATION TRANSPORTER (EUROFUNG)"/>
    <property type="match status" value="1"/>
</dbReference>
<dbReference type="GO" id="GO:0098771">
    <property type="term" value="P:inorganic ion homeostasis"/>
    <property type="evidence" value="ECO:0007669"/>
    <property type="project" value="UniProtKB-ARBA"/>
</dbReference>
<dbReference type="Pfam" id="PF01545">
    <property type="entry name" value="Cation_efflux"/>
    <property type="match status" value="1"/>
</dbReference>
<dbReference type="GO" id="GO:0030003">
    <property type="term" value="P:intracellular monoatomic cation homeostasis"/>
    <property type="evidence" value="ECO:0007669"/>
    <property type="project" value="UniProtKB-ARBA"/>
</dbReference>
<dbReference type="FunFam" id="3.30.70.1350:FF:000004">
    <property type="entry name" value="Cation diffusion facilitator 10"/>
    <property type="match status" value="1"/>
</dbReference>
<reference evidence="9 10" key="1">
    <citation type="submission" date="2017-03" db="EMBL/GenBank/DDBJ databases">
        <title>Genomes of endolithic fungi from Antarctica.</title>
        <authorList>
            <person name="Coleine C."/>
            <person name="Masonjones S."/>
            <person name="Stajich J.E."/>
        </authorList>
    </citation>
    <scope>NUCLEOTIDE SEQUENCE [LARGE SCALE GENOMIC DNA]</scope>
    <source>
        <strain evidence="9 10">CCFEE 6314</strain>
    </source>
</reference>
<name>A0A438MYU2_EXOME</name>
<keyword evidence="3 7" id="KW-0812">Transmembrane</keyword>
<evidence type="ECO:0000256" key="3">
    <source>
        <dbReference type="ARBA" id="ARBA00022692"/>
    </source>
</evidence>
<comment type="caution">
    <text evidence="9">The sequence shown here is derived from an EMBL/GenBank/DDBJ whole genome shotgun (WGS) entry which is preliminary data.</text>
</comment>
<feature type="transmembrane region" description="Helical" evidence="7">
    <location>
        <begin position="412"/>
        <end position="431"/>
    </location>
</feature>
<keyword evidence="5 7" id="KW-0472">Membrane</keyword>
<dbReference type="Gene3D" id="1.20.1510.10">
    <property type="entry name" value="Cation efflux protein transmembrane domain"/>
    <property type="match status" value="1"/>
</dbReference>
<dbReference type="OrthoDB" id="78296at2759"/>
<dbReference type="InterPro" id="IPR036837">
    <property type="entry name" value="Cation_efflux_CTD_sf"/>
</dbReference>
<evidence type="ECO:0000256" key="4">
    <source>
        <dbReference type="ARBA" id="ARBA00022989"/>
    </source>
</evidence>
<sequence length="594" mass="66517">MEDLPSTPTKRPHYRLSGLSTFIPLSEEPSTAVSTRGQRLPSLIQSRSTASLFTLPRRPRSERRNSVHSINSDTEVDPLIGDELVLGGGGSHDSASASPHHRKWHHSYQAPQEIDARRMSLGPEILMTPQMRSMRLIGNSNPRYRWQQYYKTEEQLSKMKKPLRKYYERNNFLISQYIYIDRLLDSSLPHNLIQEYTKTQGNGYTNPMNTINEEPQSAISIPGSGTNIAAAGTTPTETTKNSPGISPNETRLKRTPKNLYKLPDEATPLLGDPDLAIDPEEQLYPEVPYDSDDEGVDSDDPVVTAAIYLNLVANVILLVAKLAVIVMTSSLSVLASLVDAALDFLSTAIVWTTTKLISQQDQYSYPVGRRRLEPVGVLVFSVIMITSFFQVFLQCINRLTMSGDHSVVQLTLPAIVIMVSTVVIKGFCWFWCRLVKNSSVQALAQDAVTDVVFNTFSIIFPLIGFYLNVWWLDALGGLLLSLYVIFNWSKTSSQHVRNLCGAAATADQRNVLLYLTMRFAKTIKYIQGLQAYHAGDKLNVEVDIVLDENMSLRDSHDLGESLQYVLESVPTVDRAFVHADYADWNLPSHMNQQG</sequence>
<evidence type="ECO:0000313" key="9">
    <source>
        <dbReference type="EMBL" id="RVX68904.1"/>
    </source>
</evidence>
<dbReference type="InterPro" id="IPR058533">
    <property type="entry name" value="Cation_efflux_TM"/>
</dbReference>
<dbReference type="SUPFAM" id="SSF160240">
    <property type="entry name" value="Cation efflux protein cytoplasmic domain-like"/>
    <property type="match status" value="1"/>
</dbReference>
<dbReference type="InterPro" id="IPR050291">
    <property type="entry name" value="CDF_Transporter"/>
</dbReference>
<feature type="region of interest" description="Disordered" evidence="6">
    <location>
        <begin position="232"/>
        <end position="251"/>
    </location>
</feature>
<evidence type="ECO:0000256" key="7">
    <source>
        <dbReference type="SAM" id="Phobius"/>
    </source>
</evidence>
<dbReference type="AlphaFoldDB" id="A0A438MYU2"/>